<evidence type="ECO:0000256" key="7">
    <source>
        <dbReference type="PIRSR" id="PIRSR000239-1"/>
    </source>
</evidence>
<dbReference type="InterPro" id="IPR024706">
    <property type="entry name" value="Peroxiredoxin_AhpC-typ"/>
</dbReference>
<dbReference type="InterPro" id="IPR013766">
    <property type="entry name" value="Thioredoxin_domain"/>
</dbReference>
<evidence type="ECO:0000256" key="6">
    <source>
        <dbReference type="ARBA" id="ARBA00025719"/>
    </source>
</evidence>
<keyword evidence="3" id="KW-0049">Antioxidant</keyword>
<evidence type="ECO:0000313" key="9">
    <source>
        <dbReference type="EMBL" id="TXD37506.1"/>
    </source>
</evidence>
<dbReference type="EC" id="1.11.1.15" evidence="9"/>
<keyword evidence="10" id="KW-1185">Reference proteome</keyword>
<sequence length="213" mass="23860">MTLQLGDTAPNFQATTTAGDIDFYEWAGDSWVIFFSHPADYTPVCTTELGTVARYKEDFDKRGVKTIAISVDGIEDHHGWVKDIEETQDTTVEFPIVADEDKSVANAYGMIHPKADTTATVRSVFIIDPDKKIRLTLTYPAATGRNFKELLRVIDALQLTDGHKVATPANWEQGDDVIIVPSLKDEDEIARRFPKGYQEIKPYLRLTPQPDKA</sequence>
<dbReference type="Pfam" id="PF10417">
    <property type="entry name" value="1-cysPrx_C"/>
    <property type="match status" value="1"/>
</dbReference>
<feature type="domain" description="Thioredoxin" evidence="8">
    <location>
        <begin position="3"/>
        <end position="159"/>
    </location>
</feature>
<proteinExistence type="inferred from homology"/>
<dbReference type="OrthoDB" id="9812811at2"/>
<organism evidence="9 10">
    <name type="scientific">Lujinxingia vulgaris</name>
    <dbReference type="NCBI Taxonomy" id="2600176"/>
    <lineage>
        <taxon>Bacteria</taxon>
        <taxon>Deltaproteobacteria</taxon>
        <taxon>Bradymonadales</taxon>
        <taxon>Lujinxingiaceae</taxon>
        <taxon>Lujinxingia</taxon>
    </lineage>
</organism>
<keyword evidence="5" id="KW-0676">Redox-active center</keyword>
<evidence type="ECO:0000259" key="8">
    <source>
        <dbReference type="PROSITE" id="PS51352"/>
    </source>
</evidence>
<dbReference type="InterPro" id="IPR045020">
    <property type="entry name" value="PRX_1cys"/>
</dbReference>
<dbReference type="FunFam" id="3.40.30.10:FF:000011">
    <property type="entry name" value="Peroxiredoxin PRX1"/>
    <property type="match status" value="1"/>
</dbReference>
<dbReference type="Pfam" id="PF00578">
    <property type="entry name" value="AhpC-TSA"/>
    <property type="match status" value="1"/>
</dbReference>
<comment type="similarity">
    <text evidence="1">Belongs to the peroxiredoxin family. AhpC/Prx1 subfamily.</text>
</comment>
<evidence type="ECO:0000256" key="4">
    <source>
        <dbReference type="ARBA" id="ARBA00023002"/>
    </source>
</evidence>
<dbReference type="GO" id="GO:0045454">
    <property type="term" value="P:cell redox homeostasis"/>
    <property type="evidence" value="ECO:0007669"/>
    <property type="project" value="TreeGrafter"/>
</dbReference>
<evidence type="ECO:0000256" key="1">
    <source>
        <dbReference type="ARBA" id="ARBA00009796"/>
    </source>
</evidence>
<dbReference type="AlphaFoldDB" id="A0A5C6XJN3"/>
<dbReference type="Gene3D" id="3.30.1020.10">
    <property type="entry name" value="Antioxidant, Horf6, Chain A, domain2"/>
    <property type="match status" value="1"/>
</dbReference>
<dbReference type="NCBIfam" id="NF009668">
    <property type="entry name" value="PRK13189.1"/>
    <property type="match status" value="1"/>
</dbReference>
<reference evidence="9 10" key="1">
    <citation type="submission" date="2019-08" db="EMBL/GenBank/DDBJ databases">
        <title>Bradymonadales sp. TMQ4.</title>
        <authorList>
            <person name="Liang Q."/>
        </authorList>
    </citation>
    <scope>NUCLEOTIDE SEQUENCE [LARGE SCALE GENOMIC DNA]</scope>
    <source>
        <strain evidence="9 10">TMQ4</strain>
    </source>
</reference>
<dbReference type="GO" id="GO:0005829">
    <property type="term" value="C:cytosol"/>
    <property type="evidence" value="ECO:0007669"/>
    <property type="project" value="TreeGrafter"/>
</dbReference>
<comment type="caution">
    <text evidence="9">The sequence shown here is derived from an EMBL/GenBank/DDBJ whole genome shotgun (WGS) entry which is preliminary data.</text>
</comment>
<evidence type="ECO:0000256" key="2">
    <source>
        <dbReference type="ARBA" id="ARBA00022559"/>
    </source>
</evidence>
<dbReference type="FunFam" id="3.30.1020.10:FF:000001">
    <property type="entry name" value="1-Cys peroxiredoxin"/>
    <property type="match status" value="1"/>
</dbReference>
<dbReference type="Gene3D" id="3.40.30.10">
    <property type="entry name" value="Glutaredoxin"/>
    <property type="match status" value="1"/>
</dbReference>
<name>A0A5C6XJN3_9DELT</name>
<gene>
    <name evidence="9" type="ORF">FRC98_07375</name>
</gene>
<protein>
    <submittedName>
        <fullName evidence="9">Peroxiredoxin</fullName>
        <ecNumber evidence="9">1.11.1.15</ecNumber>
    </submittedName>
</protein>
<evidence type="ECO:0000313" key="10">
    <source>
        <dbReference type="Proteomes" id="UP000321412"/>
    </source>
</evidence>
<dbReference type="SUPFAM" id="SSF52833">
    <property type="entry name" value="Thioredoxin-like"/>
    <property type="match status" value="1"/>
</dbReference>
<dbReference type="PIRSF" id="PIRSF000239">
    <property type="entry name" value="AHPC"/>
    <property type="match status" value="1"/>
</dbReference>
<evidence type="ECO:0000256" key="3">
    <source>
        <dbReference type="ARBA" id="ARBA00022862"/>
    </source>
</evidence>
<dbReference type="PROSITE" id="PS51352">
    <property type="entry name" value="THIOREDOXIN_2"/>
    <property type="match status" value="1"/>
</dbReference>
<dbReference type="PANTHER" id="PTHR43503:SF4">
    <property type="entry name" value="PEROXIREDOXIN-6"/>
    <property type="match status" value="1"/>
</dbReference>
<dbReference type="GO" id="GO:0051920">
    <property type="term" value="F:peroxiredoxin activity"/>
    <property type="evidence" value="ECO:0007669"/>
    <property type="project" value="InterPro"/>
</dbReference>
<keyword evidence="2 9" id="KW-0575">Peroxidase</keyword>
<dbReference type="PANTHER" id="PTHR43503">
    <property type="entry name" value="MCG48959-RELATED"/>
    <property type="match status" value="1"/>
</dbReference>
<accession>A0A5C6XJN3</accession>
<evidence type="ECO:0000256" key="5">
    <source>
        <dbReference type="ARBA" id="ARBA00023284"/>
    </source>
</evidence>
<dbReference type="InterPro" id="IPR019479">
    <property type="entry name" value="Peroxiredoxin_C"/>
</dbReference>
<comment type="similarity">
    <text evidence="6">Belongs to the peroxiredoxin family. Prx6 subfamily.</text>
</comment>
<dbReference type="InterPro" id="IPR036249">
    <property type="entry name" value="Thioredoxin-like_sf"/>
</dbReference>
<dbReference type="Proteomes" id="UP000321412">
    <property type="component" value="Unassembled WGS sequence"/>
</dbReference>
<dbReference type="EMBL" id="VOSM01000003">
    <property type="protein sequence ID" value="TXD37506.1"/>
    <property type="molecule type" value="Genomic_DNA"/>
</dbReference>
<keyword evidence="4 9" id="KW-0560">Oxidoreductase</keyword>
<dbReference type="CDD" id="cd03016">
    <property type="entry name" value="PRX_1cys"/>
    <property type="match status" value="1"/>
</dbReference>
<dbReference type="RefSeq" id="WP_146980663.1">
    <property type="nucleotide sequence ID" value="NZ_VOSM01000003.1"/>
</dbReference>
<dbReference type="InterPro" id="IPR000866">
    <property type="entry name" value="AhpC/TSA"/>
</dbReference>
<feature type="active site" description="Cysteine sulfenic acid (-SOH) intermediate; for peroxidase activity" evidence="7">
    <location>
        <position position="45"/>
    </location>
</feature>